<evidence type="ECO:0000313" key="1">
    <source>
        <dbReference type="EMBL" id="VUS52876.1"/>
    </source>
</evidence>
<accession>A0A564J4U7</accession>
<proteinExistence type="predicted"/>
<evidence type="ECO:0000313" key="2">
    <source>
        <dbReference type="Proteomes" id="UP000318370"/>
    </source>
</evidence>
<protein>
    <submittedName>
        <fullName evidence="1">Uncharacterized protein</fullName>
    </submittedName>
</protein>
<reference evidence="1 2" key="1">
    <citation type="submission" date="2019-07" db="EMBL/GenBank/DDBJ databases">
        <authorList>
            <person name="Brisse S."/>
            <person name="Rodrigues C."/>
            <person name="Thorpe H."/>
        </authorList>
    </citation>
    <scope>NUCLEOTIDE SEQUENCE [LARGE SCALE GENOMIC DNA]</scope>
    <source>
        <strain evidence="1">SB6408</strain>
    </source>
</reference>
<gene>
    <name evidence="1" type="ORF">SB6408_04447</name>
</gene>
<sequence length="278" mass="31196">MEIKLHANATTTPRTRKYLQESDKSDRELAQELGISITTVRRWRNRSQISDNHTTPHLIHKVLRQEQEALINALRDVLRAPLDELLFMVNEGLGIAISRATLNRYLRPAHEGRKNAAPQGKKALKAGLRADTLMLHYRLLTLSMDDGGEHHLLWAQEPISGWCFGRIYCGISPALVDSWLEQVLEVCPAQIQCLETYVQKGFHPFSSGLLCRAVAAQEVGAVQLSERLADVIPALDEPDATLQRLCALWNQGRTQKKLGDMTPQGFLESLDGCVSMNR</sequence>
<dbReference type="SUPFAM" id="SSF46689">
    <property type="entry name" value="Homeodomain-like"/>
    <property type="match status" value="1"/>
</dbReference>
<dbReference type="Proteomes" id="UP000318370">
    <property type="component" value="Unassembled WGS sequence"/>
</dbReference>
<dbReference type="EMBL" id="CABGHF010000008">
    <property type="protein sequence ID" value="VUS52876.1"/>
    <property type="molecule type" value="Genomic_DNA"/>
</dbReference>
<dbReference type="InterPro" id="IPR009057">
    <property type="entry name" value="Homeodomain-like_sf"/>
</dbReference>
<dbReference type="RefSeq" id="WP_142462416.1">
    <property type="nucleotide sequence ID" value="NZ_CABGHF010000008.1"/>
</dbReference>
<organism evidence="1 2">
    <name type="scientific">Klebsiella spallanzanii</name>
    <dbReference type="NCBI Taxonomy" id="2587528"/>
    <lineage>
        <taxon>Bacteria</taxon>
        <taxon>Pseudomonadati</taxon>
        <taxon>Pseudomonadota</taxon>
        <taxon>Gammaproteobacteria</taxon>
        <taxon>Enterobacterales</taxon>
        <taxon>Enterobacteriaceae</taxon>
        <taxon>Klebsiella/Raoultella group</taxon>
        <taxon>Klebsiella</taxon>
    </lineage>
</organism>
<name>A0A564J4U7_9ENTR</name>
<dbReference type="AlphaFoldDB" id="A0A564J4U7"/>